<evidence type="ECO:0000256" key="5">
    <source>
        <dbReference type="RuleBase" id="RU361182"/>
    </source>
</evidence>
<dbReference type="GO" id="GO:0034227">
    <property type="term" value="P:tRNA thio-modification"/>
    <property type="evidence" value="ECO:0007669"/>
    <property type="project" value="InterPro"/>
</dbReference>
<dbReference type="GO" id="GO:0005737">
    <property type="term" value="C:cytoplasm"/>
    <property type="evidence" value="ECO:0007669"/>
    <property type="project" value="UniProtKB-SubCell"/>
</dbReference>
<dbReference type="GO" id="GO:0009820">
    <property type="term" value="P:alkaloid metabolic process"/>
    <property type="evidence" value="ECO:0007669"/>
    <property type="project" value="UniProtKB-KW"/>
</dbReference>
<dbReference type="InterPro" id="IPR016155">
    <property type="entry name" value="Mopterin_synth/thiamin_S_b"/>
</dbReference>
<evidence type="ECO:0000313" key="7">
    <source>
        <dbReference type="EMBL" id="KAK1420632.1"/>
    </source>
</evidence>
<evidence type="ECO:0000313" key="8">
    <source>
        <dbReference type="Proteomes" id="UP001229421"/>
    </source>
</evidence>
<evidence type="ECO:0000259" key="6">
    <source>
        <dbReference type="Pfam" id="PF08241"/>
    </source>
</evidence>
<gene>
    <name evidence="7" type="ORF">QVD17_22381</name>
</gene>
<keyword evidence="1 5" id="KW-0963">Cytoplasm</keyword>
<reference evidence="7" key="1">
    <citation type="journal article" date="2023" name="bioRxiv">
        <title>Improved chromosome-level genome assembly for marigold (Tagetes erecta).</title>
        <authorList>
            <person name="Jiang F."/>
            <person name="Yuan L."/>
            <person name="Wang S."/>
            <person name="Wang H."/>
            <person name="Xu D."/>
            <person name="Wang A."/>
            <person name="Fan W."/>
        </authorList>
    </citation>
    <scope>NUCLEOTIDE SEQUENCE</scope>
    <source>
        <strain evidence="7">WSJ</strain>
        <tissue evidence="7">Leaf</tissue>
    </source>
</reference>
<dbReference type="CDD" id="cd02440">
    <property type="entry name" value="AdoMet_MTases"/>
    <property type="match status" value="1"/>
</dbReference>
<dbReference type="InterPro" id="IPR029063">
    <property type="entry name" value="SAM-dependent_MTases_sf"/>
</dbReference>
<dbReference type="Gene3D" id="3.10.20.30">
    <property type="match status" value="1"/>
</dbReference>
<dbReference type="InterPro" id="IPR012675">
    <property type="entry name" value="Beta-grasp_dom_sf"/>
</dbReference>
<dbReference type="EMBL" id="JAUHHV010000006">
    <property type="protein sequence ID" value="KAK1420632.1"/>
    <property type="molecule type" value="Genomic_DNA"/>
</dbReference>
<keyword evidence="4" id="KW-0833">Ubl conjugation pathway</keyword>
<protein>
    <recommendedName>
        <fullName evidence="5">Ubiquitin-related modifier 1</fullName>
    </recommendedName>
</protein>
<evidence type="ECO:0000256" key="1">
    <source>
        <dbReference type="ARBA" id="ARBA00022490"/>
    </source>
</evidence>
<name>A0AAD8NTI6_TARER</name>
<proteinExistence type="inferred from homology"/>
<dbReference type="AlphaFoldDB" id="A0AAD8NTI6"/>
<dbReference type="PANTHER" id="PTHR43036">
    <property type="entry name" value="OSJNBB0011N17.9 PROTEIN"/>
    <property type="match status" value="1"/>
</dbReference>
<dbReference type="Gene3D" id="3.40.50.150">
    <property type="entry name" value="Vaccinia Virus protein VP39"/>
    <property type="match status" value="1"/>
</dbReference>
<organism evidence="7 8">
    <name type="scientific">Tagetes erecta</name>
    <name type="common">African marigold</name>
    <dbReference type="NCBI Taxonomy" id="13708"/>
    <lineage>
        <taxon>Eukaryota</taxon>
        <taxon>Viridiplantae</taxon>
        <taxon>Streptophyta</taxon>
        <taxon>Embryophyta</taxon>
        <taxon>Tracheophyta</taxon>
        <taxon>Spermatophyta</taxon>
        <taxon>Magnoliopsida</taxon>
        <taxon>eudicotyledons</taxon>
        <taxon>Gunneridae</taxon>
        <taxon>Pentapetalae</taxon>
        <taxon>asterids</taxon>
        <taxon>campanulids</taxon>
        <taxon>Asterales</taxon>
        <taxon>Asteraceae</taxon>
        <taxon>Asteroideae</taxon>
        <taxon>Heliantheae alliance</taxon>
        <taxon>Tageteae</taxon>
        <taxon>Tagetes</taxon>
    </lineage>
</organism>
<sequence>MQLTLEFGGGLELFCDSVKIHNVDVDLPAEEKKLTMKQLLVWVRSNLIKERPEVFMKRDTVGSCYSPARLSFSRNRQNIPNFMILFYAISSVDGLSTFRVHPIASISSTHLSTTLKRNSIQVPRRLVLGIGVSFGAQFMTNSATNSIIASARTKGSVDQILENVEWPQQFPFKDEDFQRFDESSDLIFYESPRFVTHIDDPAIAALTKYYKEVFPPSNTPGVALLDMCSSWISHYPAGYKQERIAGMGLNEEELKANKVLTEYAVQDLNTNPKLPFEDNSFDVITNVVSVDYLTKPIEVFKEMRRVLKPGGKAIMSFSNRCFWTKAISIWTSTGDADHVMIVGAYFHYAGGFEPPQAVDISPNPGRSDPMYIVHSRKLATA</sequence>
<dbReference type="SUPFAM" id="SSF54285">
    <property type="entry name" value="MoaD/ThiS"/>
    <property type="match status" value="1"/>
</dbReference>
<comment type="pathway">
    <text evidence="5">tRNA modification; 5-methoxycarbonylmethyl-2-thiouridine-tRNA biosynthesis.</text>
</comment>
<evidence type="ECO:0000256" key="4">
    <source>
        <dbReference type="ARBA" id="ARBA00022786"/>
    </source>
</evidence>
<comment type="caution">
    <text evidence="7">The sequence shown here is derived from an EMBL/GenBank/DDBJ whole genome shotgun (WGS) entry which is preliminary data.</text>
</comment>
<dbReference type="SUPFAM" id="SSF53335">
    <property type="entry name" value="S-adenosyl-L-methionine-dependent methyltransferases"/>
    <property type="match status" value="1"/>
</dbReference>
<accession>A0AAD8NTI6</accession>
<comment type="subcellular location">
    <subcellularLocation>
        <location evidence="5">Cytoplasm</location>
    </subcellularLocation>
</comment>
<dbReference type="InterPro" id="IPR015221">
    <property type="entry name" value="Urm1"/>
</dbReference>
<dbReference type="PANTHER" id="PTHR43036:SF1">
    <property type="entry name" value="S-ADENOSYL-L-METHIONINE-DEPENDENT METHYLTRANSFERASES SUPERFAMILY PROTEIN"/>
    <property type="match status" value="1"/>
</dbReference>
<dbReference type="Pfam" id="PF09138">
    <property type="entry name" value="Urm1"/>
    <property type="match status" value="1"/>
</dbReference>
<dbReference type="GO" id="GO:0008757">
    <property type="term" value="F:S-adenosylmethionine-dependent methyltransferase activity"/>
    <property type="evidence" value="ECO:0007669"/>
    <property type="project" value="InterPro"/>
</dbReference>
<dbReference type="InterPro" id="IPR013216">
    <property type="entry name" value="Methyltransf_11"/>
</dbReference>
<evidence type="ECO:0000256" key="2">
    <source>
        <dbReference type="ARBA" id="ARBA00022499"/>
    </source>
</evidence>
<comment type="similarity">
    <text evidence="5">Belongs to the URM1 family.</text>
</comment>
<dbReference type="Pfam" id="PF08241">
    <property type="entry name" value="Methyltransf_11"/>
    <property type="match status" value="1"/>
</dbReference>
<feature type="domain" description="Methyltransferase type 11" evidence="6">
    <location>
        <begin position="245"/>
        <end position="314"/>
    </location>
</feature>
<dbReference type="Proteomes" id="UP001229421">
    <property type="component" value="Unassembled WGS sequence"/>
</dbReference>
<evidence type="ECO:0000256" key="3">
    <source>
        <dbReference type="ARBA" id="ARBA00022694"/>
    </source>
</evidence>
<keyword evidence="2" id="KW-1017">Isopeptide bond</keyword>
<keyword evidence="8" id="KW-1185">Reference proteome</keyword>
<keyword evidence="3 5" id="KW-0819">tRNA processing</keyword>